<organism evidence="2 3">
    <name type="scientific">Coemansia biformis</name>
    <dbReference type="NCBI Taxonomy" id="1286918"/>
    <lineage>
        <taxon>Eukaryota</taxon>
        <taxon>Fungi</taxon>
        <taxon>Fungi incertae sedis</taxon>
        <taxon>Zoopagomycota</taxon>
        <taxon>Kickxellomycotina</taxon>
        <taxon>Kickxellomycetes</taxon>
        <taxon>Kickxellales</taxon>
        <taxon>Kickxellaceae</taxon>
        <taxon>Coemansia</taxon>
    </lineage>
</organism>
<evidence type="ECO:0000313" key="3">
    <source>
        <dbReference type="Proteomes" id="UP001143981"/>
    </source>
</evidence>
<dbReference type="OrthoDB" id="5973225at2759"/>
<evidence type="ECO:0000256" key="1">
    <source>
        <dbReference type="SAM" id="MobiDB-lite"/>
    </source>
</evidence>
<feature type="compositionally biased region" description="Polar residues" evidence="1">
    <location>
        <begin position="83"/>
        <end position="92"/>
    </location>
</feature>
<keyword evidence="3" id="KW-1185">Reference proteome</keyword>
<dbReference type="Proteomes" id="UP001143981">
    <property type="component" value="Unassembled WGS sequence"/>
</dbReference>
<protein>
    <submittedName>
        <fullName evidence="2">Uncharacterized protein</fullName>
    </submittedName>
</protein>
<dbReference type="AlphaFoldDB" id="A0A9W7YC22"/>
<dbReference type="EMBL" id="JANBOI010000678">
    <property type="protein sequence ID" value="KAJ1729079.1"/>
    <property type="molecule type" value="Genomic_DNA"/>
</dbReference>
<evidence type="ECO:0000313" key="2">
    <source>
        <dbReference type="EMBL" id="KAJ1729079.1"/>
    </source>
</evidence>
<comment type="caution">
    <text evidence="2">The sequence shown here is derived from an EMBL/GenBank/DDBJ whole genome shotgun (WGS) entry which is preliminary data.</text>
</comment>
<accession>A0A9W7YC22</accession>
<name>A0A9W7YC22_9FUNG</name>
<sequence>MNPVSADSLTEHPPATFAGGRRRSQPTTGVLRSKKEESSDSENEEGSSKDVLRKSQADNEFFIQQLQKEQAHKMAHTGRVPNSALNHAPSNVKQGCLRQPSQFSKGTPVEFKAAAKERGM</sequence>
<proteinExistence type="predicted"/>
<reference evidence="2" key="1">
    <citation type="submission" date="2022-07" db="EMBL/GenBank/DDBJ databases">
        <title>Phylogenomic reconstructions and comparative analyses of Kickxellomycotina fungi.</title>
        <authorList>
            <person name="Reynolds N.K."/>
            <person name="Stajich J.E."/>
            <person name="Barry K."/>
            <person name="Grigoriev I.V."/>
            <person name="Crous P."/>
            <person name="Smith M.E."/>
        </authorList>
    </citation>
    <scope>NUCLEOTIDE SEQUENCE</scope>
    <source>
        <strain evidence="2">BCRC 34381</strain>
    </source>
</reference>
<feature type="region of interest" description="Disordered" evidence="1">
    <location>
        <begin position="1"/>
        <end position="92"/>
    </location>
</feature>
<feature type="compositionally biased region" description="Basic and acidic residues" evidence="1">
    <location>
        <begin position="46"/>
        <end position="57"/>
    </location>
</feature>
<gene>
    <name evidence="2" type="ORF">LPJ61_003701</name>
</gene>